<dbReference type="Gene3D" id="3.10.450.40">
    <property type="match status" value="1"/>
</dbReference>
<proteinExistence type="predicted"/>
<dbReference type="STRING" id="421531.IX38_16955"/>
<organism evidence="2 3">
    <name type="scientific">Chryseobacterium luteum</name>
    <dbReference type="NCBI Taxonomy" id="421531"/>
    <lineage>
        <taxon>Bacteria</taxon>
        <taxon>Pseudomonadati</taxon>
        <taxon>Bacteroidota</taxon>
        <taxon>Flavobacteriia</taxon>
        <taxon>Flavobacteriales</taxon>
        <taxon>Weeksellaceae</taxon>
        <taxon>Chryseobacterium group</taxon>
        <taxon>Chryseobacterium</taxon>
    </lineage>
</organism>
<dbReference type="Proteomes" id="UP000028703">
    <property type="component" value="Unassembled WGS sequence"/>
</dbReference>
<reference evidence="2 3" key="1">
    <citation type="submission" date="2014-07" db="EMBL/GenBank/DDBJ databases">
        <title>Genome of Chryseobacterium luteum DSM 18605.</title>
        <authorList>
            <person name="Stropko S.J."/>
            <person name="Pipes S.E."/>
            <person name="Newman J.D."/>
        </authorList>
    </citation>
    <scope>NUCLEOTIDE SEQUENCE [LARGE SCALE GENOMIC DNA]</scope>
    <source>
        <strain evidence="2 3">DSM 18605</strain>
    </source>
</reference>
<evidence type="ECO:0000313" key="2">
    <source>
        <dbReference type="EMBL" id="KFF01753.1"/>
    </source>
</evidence>
<comment type="caution">
    <text evidence="2">The sequence shown here is derived from an EMBL/GenBank/DDBJ whole genome shotgun (WGS) entry which is preliminary data.</text>
</comment>
<gene>
    <name evidence="2" type="ORF">IX38_16955</name>
</gene>
<dbReference type="Pfam" id="PF04965">
    <property type="entry name" value="GPW_gp25"/>
    <property type="match status" value="1"/>
</dbReference>
<dbReference type="eggNOG" id="COG3628">
    <property type="taxonomic scope" value="Bacteria"/>
</dbReference>
<feature type="domain" description="IraD/Gp25-like" evidence="1">
    <location>
        <begin position="27"/>
        <end position="126"/>
    </location>
</feature>
<sequence>MRGVYYKIPMDFEAIVNKKDAHKISIDNSISQQIFLISTTALGECKFDETFGTEIWEMDFDLLKTDNSLKEFIVSSMKKAIVMHEKRLLLEDVEVSVKDHNLGTIGKRRMKKRVVISVKGQVLETNRPFLFQNSFFVGPLSY</sequence>
<dbReference type="SUPFAM" id="SSF160719">
    <property type="entry name" value="gpW/gp25-like"/>
    <property type="match status" value="1"/>
</dbReference>
<accession>A0A085ZBD9</accession>
<name>A0A085ZBD9_9FLAO</name>
<dbReference type="AlphaFoldDB" id="A0A085ZBD9"/>
<dbReference type="OrthoDB" id="1161413at2"/>
<evidence type="ECO:0000259" key="1">
    <source>
        <dbReference type="Pfam" id="PF04965"/>
    </source>
</evidence>
<keyword evidence="3" id="KW-1185">Reference proteome</keyword>
<protein>
    <recommendedName>
        <fullName evidence="1">IraD/Gp25-like domain-containing protein</fullName>
    </recommendedName>
</protein>
<dbReference type="EMBL" id="JPRO01000015">
    <property type="protein sequence ID" value="KFF01753.1"/>
    <property type="molecule type" value="Genomic_DNA"/>
</dbReference>
<dbReference type="InterPro" id="IPR007048">
    <property type="entry name" value="IraD/Gp25-like"/>
</dbReference>
<evidence type="ECO:0000313" key="3">
    <source>
        <dbReference type="Proteomes" id="UP000028703"/>
    </source>
</evidence>